<gene>
    <name evidence="13" type="ORF">ACFOW7_18235</name>
</gene>
<feature type="domain" description="PAS" evidence="10">
    <location>
        <begin position="241"/>
        <end position="311"/>
    </location>
</feature>
<keyword evidence="14" id="KW-1185">Reference proteome</keyword>
<dbReference type="Pfam" id="PF00512">
    <property type="entry name" value="HisKA"/>
    <property type="match status" value="1"/>
</dbReference>
<proteinExistence type="predicted"/>
<feature type="domain" description="Histidine kinase" evidence="9">
    <location>
        <begin position="394"/>
        <end position="607"/>
    </location>
</feature>
<dbReference type="CDD" id="cd00082">
    <property type="entry name" value="HisKA"/>
    <property type="match status" value="1"/>
</dbReference>
<keyword evidence="4" id="KW-0597">Phosphoprotein</keyword>
<sequence>MRRPLRDLPLRRKLLLALWLASSAALLLASLLTLAYELATFQPRLARELGVKAELLSLNLHAALSFNDAEVARETLSTLQALPEVGGACVFTKQGQLFARYSPRPDATCNWHAELTHTPLHFTEHQLWFTRPILSGPVLVGYLQIQYDLPSLGSRLAEYAVVLALVLLAVGLLSLLLAGLLRRLISDPLMELGALARTVSASDDYSRRAAVDRRDEIGWLAEALNHMLDKIGQRDAELRASHATLQAVIDNTTAVIYVKDLDGRFILVNRQFETLFHTNRQGVLGRTDRDLFPAQFAEEYRRNDQEVMQSREPLQFEETALQEDGEHTYLSVKFPLTTADGQVSGICGVSTDITERKRDEAKQARYRDELEAAVRARTRELESANTELKAFSYSVSHDLRAPLRTLDGFSLMLAEDYADRLDDRGRDYINRLRRAAQRMSDLIDAMLLLSKVANAGLKRELVDLSAIASSISDDLRNESPQRPIEFEIAPDVKALADRQLIQIVLRNLLENAWKYSAYSEPSRITFGVIDDGERIYFIRDNGAGFDMAYSNKLFQPFQRLHKAEEFSGTGIGLATVQRVIQRHNGRIWADSQPGCGSTFFFTLENFEETSS</sequence>
<dbReference type="SUPFAM" id="SSF158472">
    <property type="entry name" value="HAMP domain-like"/>
    <property type="match status" value="1"/>
</dbReference>
<comment type="catalytic activity">
    <reaction evidence="1">
        <text>ATP + protein L-histidine = ADP + protein N-phospho-L-histidine.</text>
        <dbReference type="EC" id="2.7.13.3"/>
    </reaction>
</comment>
<feature type="domain" description="HAMP" evidence="12">
    <location>
        <begin position="183"/>
        <end position="236"/>
    </location>
</feature>
<evidence type="ECO:0000313" key="14">
    <source>
        <dbReference type="Proteomes" id="UP001595791"/>
    </source>
</evidence>
<dbReference type="Gene3D" id="1.10.287.130">
    <property type="match status" value="1"/>
</dbReference>
<dbReference type="SMART" id="SM00304">
    <property type="entry name" value="HAMP"/>
    <property type="match status" value="1"/>
</dbReference>
<dbReference type="PRINTS" id="PR00344">
    <property type="entry name" value="BCTRLSENSOR"/>
</dbReference>
<dbReference type="PANTHER" id="PTHR42878:SF15">
    <property type="entry name" value="BACTERIOPHYTOCHROME"/>
    <property type="match status" value="1"/>
</dbReference>
<accession>A0ABV8MWC6</accession>
<dbReference type="CDD" id="cd00130">
    <property type="entry name" value="PAS"/>
    <property type="match status" value="1"/>
</dbReference>
<dbReference type="EC" id="2.7.13.3" evidence="3"/>
<dbReference type="InterPro" id="IPR004358">
    <property type="entry name" value="Sig_transdc_His_kin-like_C"/>
</dbReference>
<evidence type="ECO:0000256" key="3">
    <source>
        <dbReference type="ARBA" id="ARBA00012438"/>
    </source>
</evidence>
<evidence type="ECO:0000259" key="10">
    <source>
        <dbReference type="PROSITE" id="PS50112"/>
    </source>
</evidence>
<keyword evidence="5" id="KW-0808">Transferase</keyword>
<dbReference type="SUPFAM" id="SSF55785">
    <property type="entry name" value="PYP-like sensor domain (PAS domain)"/>
    <property type="match status" value="1"/>
</dbReference>
<evidence type="ECO:0000256" key="5">
    <source>
        <dbReference type="ARBA" id="ARBA00022679"/>
    </source>
</evidence>
<evidence type="ECO:0000256" key="1">
    <source>
        <dbReference type="ARBA" id="ARBA00000085"/>
    </source>
</evidence>
<dbReference type="EMBL" id="JBHSBU010000001">
    <property type="protein sequence ID" value="MFC4161281.1"/>
    <property type="molecule type" value="Genomic_DNA"/>
</dbReference>
<dbReference type="InterPro" id="IPR000014">
    <property type="entry name" value="PAS"/>
</dbReference>
<dbReference type="SUPFAM" id="SSF55874">
    <property type="entry name" value="ATPase domain of HSP90 chaperone/DNA topoisomerase II/histidine kinase"/>
    <property type="match status" value="1"/>
</dbReference>
<keyword evidence="8" id="KW-1133">Transmembrane helix</keyword>
<dbReference type="Pfam" id="PF08448">
    <property type="entry name" value="PAS_4"/>
    <property type="match status" value="1"/>
</dbReference>
<dbReference type="PROSITE" id="PS50112">
    <property type="entry name" value="PAS"/>
    <property type="match status" value="1"/>
</dbReference>
<evidence type="ECO:0000256" key="7">
    <source>
        <dbReference type="ARBA" id="ARBA00023136"/>
    </source>
</evidence>
<dbReference type="InterPro" id="IPR050351">
    <property type="entry name" value="BphY/WalK/GraS-like"/>
</dbReference>
<feature type="domain" description="PAC" evidence="11">
    <location>
        <begin position="314"/>
        <end position="365"/>
    </location>
</feature>
<dbReference type="PANTHER" id="PTHR42878">
    <property type="entry name" value="TWO-COMPONENT HISTIDINE KINASE"/>
    <property type="match status" value="1"/>
</dbReference>
<dbReference type="Proteomes" id="UP001595791">
    <property type="component" value="Unassembled WGS sequence"/>
</dbReference>
<keyword evidence="6" id="KW-0418">Kinase</keyword>
<dbReference type="Gene3D" id="6.10.340.10">
    <property type="match status" value="1"/>
</dbReference>
<dbReference type="Gene3D" id="3.30.565.10">
    <property type="entry name" value="Histidine kinase-like ATPase, C-terminal domain"/>
    <property type="match status" value="1"/>
</dbReference>
<dbReference type="RefSeq" id="WP_378167039.1">
    <property type="nucleotide sequence ID" value="NZ_JBHSBU010000001.1"/>
</dbReference>
<dbReference type="SMART" id="SM00091">
    <property type="entry name" value="PAS"/>
    <property type="match status" value="1"/>
</dbReference>
<protein>
    <recommendedName>
        <fullName evidence="3">histidine kinase</fullName>
        <ecNumber evidence="3">2.7.13.3</ecNumber>
    </recommendedName>
</protein>
<evidence type="ECO:0000256" key="8">
    <source>
        <dbReference type="SAM" id="Phobius"/>
    </source>
</evidence>
<dbReference type="PROSITE" id="PS50885">
    <property type="entry name" value="HAMP"/>
    <property type="match status" value="1"/>
</dbReference>
<dbReference type="Pfam" id="PF17152">
    <property type="entry name" value="CHASE8"/>
    <property type="match status" value="1"/>
</dbReference>
<evidence type="ECO:0000259" key="9">
    <source>
        <dbReference type="PROSITE" id="PS50109"/>
    </source>
</evidence>
<dbReference type="PROSITE" id="PS50113">
    <property type="entry name" value="PAC"/>
    <property type="match status" value="1"/>
</dbReference>
<name>A0ABV8MWC6_9NEIS</name>
<reference evidence="14" key="1">
    <citation type="journal article" date="2019" name="Int. J. Syst. Evol. Microbiol.">
        <title>The Global Catalogue of Microorganisms (GCM) 10K type strain sequencing project: providing services to taxonomists for standard genome sequencing and annotation.</title>
        <authorList>
            <consortium name="The Broad Institute Genomics Platform"/>
            <consortium name="The Broad Institute Genome Sequencing Center for Infectious Disease"/>
            <person name="Wu L."/>
            <person name="Ma J."/>
        </authorList>
    </citation>
    <scope>NUCLEOTIDE SEQUENCE [LARGE SCALE GENOMIC DNA]</scope>
    <source>
        <strain evidence="14">LMG 29894</strain>
    </source>
</reference>
<evidence type="ECO:0000313" key="13">
    <source>
        <dbReference type="EMBL" id="MFC4161281.1"/>
    </source>
</evidence>
<dbReference type="InterPro" id="IPR003594">
    <property type="entry name" value="HATPase_dom"/>
</dbReference>
<dbReference type="Gene3D" id="3.30.450.20">
    <property type="entry name" value="PAS domain"/>
    <property type="match status" value="1"/>
</dbReference>
<evidence type="ECO:0000259" key="12">
    <source>
        <dbReference type="PROSITE" id="PS50885"/>
    </source>
</evidence>
<dbReference type="SMART" id="SM00387">
    <property type="entry name" value="HATPase_c"/>
    <property type="match status" value="1"/>
</dbReference>
<evidence type="ECO:0000259" key="11">
    <source>
        <dbReference type="PROSITE" id="PS50113"/>
    </source>
</evidence>
<dbReference type="Pfam" id="PF00672">
    <property type="entry name" value="HAMP"/>
    <property type="match status" value="1"/>
</dbReference>
<dbReference type="Pfam" id="PF02518">
    <property type="entry name" value="HATPase_c"/>
    <property type="match status" value="1"/>
</dbReference>
<dbReference type="InterPro" id="IPR036097">
    <property type="entry name" value="HisK_dim/P_sf"/>
</dbReference>
<evidence type="ECO:0000256" key="2">
    <source>
        <dbReference type="ARBA" id="ARBA00004370"/>
    </source>
</evidence>
<evidence type="ECO:0000256" key="6">
    <source>
        <dbReference type="ARBA" id="ARBA00022777"/>
    </source>
</evidence>
<dbReference type="InterPro" id="IPR033417">
    <property type="entry name" value="CHASE8"/>
</dbReference>
<dbReference type="PROSITE" id="PS50109">
    <property type="entry name" value="HIS_KIN"/>
    <property type="match status" value="1"/>
</dbReference>
<feature type="transmembrane region" description="Helical" evidence="8">
    <location>
        <begin position="159"/>
        <end position="181"/>
    </location>
</feature>
<comment type="subcellular location">
    <subcellularLocation>
        <location evidence="2">Membrane</location>
    </subcellularLocation>
</comment>
<dbReference type="NCBIfam" id="TIGR00229">
    <property type="entry name" value="sensory_box"/>
    <property type="match status" value="1"/>
</dbReference>
<evidence type="ECO:0000256" key="4">
    <source>
        <dbReference type="ARBA" id="ARBA00022553"/>
    </source>
</evidence>
<dbReference type="InterPro" id="IPR000700">
    <property type="entry name" value="PAS-assoc_C"/>
</dbReference>
<dbReference type="InterPro" id="IPR003660">
    <property type="entry name" value="HAMP_dom"/>
</dbReference>
<dbReference type="InterPro" id="IPR005467">
    <property type="entry name" value="His_kinase_dom"/>
</dbReference>
<organism evidence="13 14">
    <name type="scientific">Chitinimonas lacunae</name>
    <dbReference type="NCBI Taxonomy" id="1963018"/>
    <lineage>
        <taxon>Bacteria</taxon>
        <taxon>Pseudomonadati</taxon>
        <taxon>Pseudomonadota</taxon>
        <taxon>Betaproteobacteria</taxon>
        <taxon>Neisseriales</taxon>
        <taxon>Chitinibacteraceae</taxon>
        <taxon>Chitinimonas</taxon>
    </lineage>
</organism>
<dbReference type="SMART" id="SM00388">
    <property type="entry name" value="HisKA"/>
    <property type="match status" value="1"/>
</dbReference>
<dbReference type="InterPro" id="IPR035965">
    <property type="entry name" value="PAS-like_dom_sf"/>
</dbReference>
<dbReference type="SUPFAM" id="SSF47384">
    <property type="entry name" value="Homodimeric domain of signal transducing histidine kinase"/>
    <property type="match status" value="1"/>
</dbReference>
<keyword evidence="8" id="KW-0812">Transmembrane</keyword>
<dbReference type="CDD" id="cd06225">
    <property type="entry name" value="HAMP"/>
    <property type="match status" value="1"/>
</dbReference>
<keyword evidence="7 8" id="KW-0472">Membrane</keyword>
<dbReference type="InterPro" id="IPR003661">
    <property type="entry name" value="HisK_dim/P_dom"/>
</dbReference>
<dbReference type="InterPro" id="IPR036890">
    <property type="entry name" value="HATPase_C_sf"/>
</dbReference>
<comment type="caution">
    <text evidence="13">The sequence shown here is derived from an EMBL/GenBank/DDBJ whole genome shotgun (WGS) entry which is preliminary data.</text>
</comment>
<dbReference type="InterPro" id="IPR013656">
    <property type="entry name" value="PAS_4"/>
</dbReference>